<gene>
    <name evidence="1" type="ORF">FRZ06_12650</name>
</gene>
<proteinExistence type="predicted"/>
<dbReference type="Proteomes" id="UP000594014">
    <property type="component" value="Chromosome"/>
</dbReference>
<accession>A0ACD1ADA8</accession>
<protein>
    <submittedName>
        <fullName evidence="1">Tripartite tricarboxylate transporter TctB family protein</fullName>
    </submittedName>
</protein>
<evidence type="ECO:0000313" key="2">
    <source>
        <dbReference type="Proteomes" id="UP000594014"/>
    </source>
</evidence>
<sequence>MKLKYNSEIMSGSVFLVAAVVLWLLIPSQIDTMETSAINAQTVPKIVIGGMGIFSFCLLLQGIFTAPKKEVVITRTTLSSEHFQKELKSIIYAAIFLAYLVALTWVGFLISTMLLTIAILVFYGARRWYYYAIPLAMVGVVYFIFKMLLRVSLP</sequence>
<dbReference type="EMBL" id="CP042469">
    <property type="protein sequence ID" value="QOX64125.1"/>
    <property type="molecule type" value="Genomic_DNA"/>
</dbReference>
<organism evidence="1 2">
    <name type="scientific">Anoxybacterium hadale</name>
    <dbReference type="NCBI Taxonomy" id="3408580"/>
    <lineage>
        <taxon>Bacteria</taxon>
        <taxon>Bacillati</taxon>
        <taxon>Bacillota</taxon>
        <taxon>Clostridia</taxon>
        <taxon>Peptostreptococcales</taxon>
        <taxon>Anaerovoracaceae</taxon>
        <taxon>Anoxybacterium</taxon>
    </lineage>
</organism>
<evidence type="ECO:0000313" key="1">
    <source>
        <dbReference type="EMBL" id="QOX64125.1"/>
    </source>
</evidence>
<name>A0ACD1ADA8_9FIRM</name>
<keyword evidence="2" id="KW-1185">Reference proteome</keyword>
<reference evidence="1" key="1">
    <citation type="submission" date="2019-08" db="EMBL/GenBank/DDBJ databases">
        <title>Genome sequence of Clostridiales bacterium MT110.</title>
        <authorList>
            <person name="Cao J."/>
        </authorList>
    </citation>
    <scope>NUCLEOTIDE SEQUENCE</scope>
    <source>
        <strain evidence="1">MT110</strain>
    </source>
</reference>